<reference evidence="1 2" key="1">
    <citation type="submission" date="2015-09" db="EMBL/GenBank/DDBJ databases">
        <title>Draft genome sequence of Aliiroseovarius crassostreae CV919-312TSm, the causative agent of Roseovarius Oyster Disease (formerly Juvenile Oyster Disease).</title>
        <authorList>
            <person name="Kessner L."/>
            <person name="Spinard E."/>
            <person name="Nelson D."/>
        </authorList>
    </citation>
    <scope>NUCLEOTIDE SEQUENCE [LARGE SCALE GENOMIC DNA]</scope>
    <source>
        <strain evidence="1 2">CV919-312</strain>
    </source>
</reference>
<organism evidence="1 2">
    <name type="scientific">Aliiroseovarius crassostreae</name>
    <dbReference type="NCBI Taxonomy" id="154981"/>
    <lineage>
        <taxon>Bacteria</taxon>
        <taxon>Pseudomonadati</taxon>
        <taxon>Pseudomonadota</taxon>
        <taxon>Alphaproteobacteria</taxon>
        <taxon>Rhodobacterales</taxon>
        <taxon>Paracoccaceae</taxon>
        <taxon>Aliiroseovarius</taxon>
    </lineage>
</organism>
<sequence>MTYLHSQAAKAEMKKAMNVGTTSAKTANAPKKKMTKAAQATVQKAKAANEKWERPSLVAIHRMMAGSDLKAGVLLHHIVFEWGNRNKKLERDGREWLAHSRDAWAQAAGLTFAEFKNTAEPRLKKSCAGFLTMRAMGNGSDKKLWVADDYRRGEFGPDTLATIHDLAPKLDRVDLYRSDSRTPD</sequence>
<protein>
    <submittedName>
        <fullName evidence="1">Uncharacterized protein</fullName>
    </submittedName>
</protein>
<keyword evidence="2" id="KW-1185">Reference proteome</keyword>
<name>A0A0P7IVV5_9RHOB</name>
<comment type="caution">
    <text evidence="1">The sequence shown here is derived from an EMBL/GenBank/DDBJ whole genome shotgun (WGS) entry which is preliminary data.</text>
</comment>
<dbReference type="PROSITE" id="PS00268">
    <property type="entry name" value="CECROPIN"/>
    <property type="match status" value="1"/>
</dbReference>
<dbReference type="Proteomes" id="UP000050471">
    <property type="component" value="Unassembled WGS sequence"/>
</dbReference>
<dbReference type="AlphaFoldDB" id="A0A0P7IVV5"/>
<dbReference type="STRING" id="154981.AKJ29_12135"/>
<proteinExistence type="predicted"/>
<dbReference type="OrthoDB" id="7859959at2"/>
<gene>
    <name evidence="1" type="ORF">AKJ29_12135</name>
</gene>
<evidence type="ECO:0000313" key="2">
    <source>
        <dbReference type="Proteomes" id="UP000050471"/>
    </source>
</evidence>
<evidence type="ECO:0000313" key="1">
    <source>
        <dbReference type="EMBL" id="KPN63407.1"/>
    </source>
</evidence>
<dbReference type="EMBL" id="LKBA01000006">
    <property type="protein sequence ID" value="KPN63407.1"/>
    <property type="molecule type" value="Genomic_DNA"/>
</dbReference>
<dbReference type="RefSeq" id="WP_055189725.1">
    <property type="nucleotide sequence ID" value="NZ_FPBS01000002.1"/>
</dbReference>
<accession>A0A0P7IVV5</accession>